<dbReference type="PATRIC" id="fig|1385369.3.peg.4543"/>
<evidence type="ECO:0000256" key="1">
    <source>
        <dbReference type="ARBA" id="ARBA00004236"/>
    </source>
</evidence>
<gene>
    <name evidence="6" type="ORF">N825_13280</name>
</gene>
<comment type="subcellular location">
    <subcellularLocation>
        <location evidence="1">Cell membrane</location>
    </subcellularLocation>
</comment>
<keyword evidence="3" id="KW-0328">Glycosyltransferase</keyword>
<organism evidence="6 7">
    <name type="scientific">Skermanella stibiiresistens SB22</name>
    <dbReference type="NCBI Taxonomy" id="1385369"/>
    <lineage>
        <taxon>Bacteria</taxon>
        <taxon>Pseudomonadati</taxon>
        <taxon>Pseudomonadota</taxon>
        <taxon>Alphaproteobacteria</taxon>
        <taxon>Rhodospirillales</taxon>
        <taxon>Azospirillaceae</taxon>
        <taxon>Skermanella</taxon>
    </lineage>
</organism>
<proteinExistence type="predicted"/>
<dbReference type="AlphaFoldDB" id="W9GX16"/>
<evidence type="ECO:0000256" key="5">
    <source>
        <dbReference type="ARBA" id="ARBA00023136"/>
    </source>
</evidence>
<sequence length="221" mass="24144">MVIPTLDAASLNRTLDRIGPIALAEGWPILISDGGSTDRPAERPGVRVILASRGRGQQLAAGAEALLGGGVEWLFFLHADSLPSAGWREAIAGFIAEPRNEGRAGYGRLALDDTAPAARRIEALVAWRCRWLGLPYGDQGLLIHRDLYREVGGFPAVPLMEDVTIVRSVGRDRLAQLPFTMTTSAERYRRGGYIRRPLRNLGCLVLHLAGVPSDRIRRLYG</sequence>
<keyword evidence="5" id="KW-0472">Membrane</keyword>
<accession>W9GX16</accession>
<dbReference type="GO" id="GO:0005886">
    <property type="term" value="C:plasma membrane"/>
    <property type="evidence" value="ECO:0007669"/>
    <property type="project" value="UniProtKB-SubCell"/>
</dbReference>
<keyword evidence="7" id="KW-1185">Reference proteome</keyword>
<dbReference type="PANTHER" id="PTHR43646:SF2">
    <property type="entry name" value="GLYCOSYLTRANSFERASE 2-LIKE DOMAIN-CONTAINING PROTEIN"/>
    <property type="match status" value="1"/>
</dbReference>
<keyword evidence="2" id="KW-1003">Cell membrane</keyword>
<evidence type="ECO:0000256" key="4">
    <source>
        <dbReference type="ARBA" id="ARBA00022679"/>
    </source>
</evidence>
<dbReference type="Proteomes" id="UP000019486">
    <property type="component" value="Unassembled WGS sequence"/>
</dbReference>
<evidence type="ECO:0000313" key="7">
    <source>
        <dbReference type="Proteomes" id="UP000019486"/>
    </source>
</evidence>
<keyword evidence="4 6" id="KW-0808">Transferase</keyword>
<dbReference type="STRING" id="1385369.N825_13280"/>
<protein>
    <submittedName>
        <fullName evidence="6">Glycosyl transferase family 2</fullName>
    </submittedName>
</protein>
<evidence type="ECO:0000256" key="3">
    <source>
        <dbReference type="ARBA" id="ARBA00022676"/>
    </source>
</evidence>
<dbReference type="Gene3D" id="3.90.550.10">
    <property type="entry name" value="Spore Coat Polysaccharide Biosynthesis Protein SpsA, Chain A"/>
    <property type="match status" value="1"/>
</dbReference>
<evidence type="ECO:0000256" key="2">
    <source>
        <dbReference type="ARBA" id="ARBA00022475"/>
    </source>
</evidence>
<name>W9GX16_9PROT</name>
<dbReference type="EMBL" id="AVFL01000018">
    <property type="protein sequence ID" value="EWY38455.1"/>
    <property type="molecule type" value="Genomic_DNA"/>
</dbReference>
<dbReference type="GO" id="GO:0016757">
    <property type="term" value="F:glycosyltransferase activity"/>
    <property type="evidence" value="ECO:0007669"/>
    <property type="project" value="UniProtKB-KW"/>
</dbReference>
<dbReference type="PANTHER" id="PTHR43646">
    <property type="entry name" value="GLYCOSYLTRANSFERASE"/>
    <property type="match status" value="1"/>
</dbReference>
<comment type="caution">
    <text evidence="6">The sequence shown here is derived from an EMBL/GenBank/DDBJ whole genome shotgun (WGS) entry which is preliminary data.</text>
</comment>
<dbReference type="InterPro" id="IPR029044">
    <property type="entry name" value="Nucleotide-diphossugar_trans"/>
</dbReference>
<reference evidence="6 7" key="1">
    <citation type="submission" date="2013-08" db="EMBL/GenBank/DDBJ databases">
        <title>The genome sequence of Skermanella stibiiresistens.</title>
        <authorList>
            <person name="Zhu W."/>
            <person name="Wang G."/>
        </authorList>
    </citation>
    <scope>NUCLEOTIDE SEQUENCE [LARGE SCALE GENOMIC DNA]</scope>
    <source>
        <strain evidence="6 7">SB22</strain>
    </source>
</reference>
<dbReference type="SUPFAM" id="SSF53448">
    <property type="entry name" value="Nucleotide-diphospho-sugar transferases"/>
    <property type="match status" value="1"/>
</dbReference>
<evidence type="ECO:0000313" key="6">
    <source>
        <dbReference type="EMBL" id="EWY38455.1"/>
    </source>
</evidence>